<dbReference type="Gene3D" id="2.60.40.10">
    <property type="entry name" value="Immunoglobulins"/>
    <property type="match status" value="3"/>
</dbReference>
<reference evidence="9" key="2">
    <citation type="submission" date="2025-09" db="UniProtKB">
        <authorList>
            <consortium name="Ensembl"/>
        </authorList>
    </citation>
    <scope>IDENTIFICATION</scope>
</reference>
<sequence>KMIINKFFTIHSRLLLLPLHRSYLNNDILFAVDPPEEIKIIDPDHLGRLEITWTLPASLRKLKDCPQLYKVEYFNAYSQRWDVSSTFATTYSAQFDLMKEIRVRVYTLLSGRCTNNTWIKSGNFTELVQKPPSLGQSAAKIKDFGCVFHNMERMICKWSKNPTSPANSQLYMYYWHRELQKAQECPMYVFTNGDRSGCNFTGKALPDFTDVNFCVNGSSPEGPLRPTYKSLQIQNYVKPDAANKPFLLPGVARIKLLWRKPDGKVPGHCLEWEVQHTNDGPQNESEPISTMRTSLTLPAVGKKNCFRVRSKVHKYCAAGSFWSEWSHQTCTIFEQNTTSKQTTHSSKTCPIIITPPCTYTTFFSMSFQVTPNFDPFLRVSST</sequence>
<dbReference type="STRING" id="109280.ENSHCOP00000017762"/>
<evidence type="ECO:0000313" key="9">
    <source>
        <dbReference type="Ensembl" id="ENSHCOP00000017762.1"/>
    </source>
</evidence>
<dbReference type="GeneTree" id="ENSGT00940000159971"/>
<comment type="subcellular location">
    <subcellularLocation>
        <location evidence="1">Membrane</location>
        <topology evidence="1">Single-pass type I membrane protein</topology>
    </subcellularLocation>
</comment>
<proteinExistence type="predicted"/>
<dbReference type="Proteomes" id="UP000264820">
    <property type="component" value="Unplaced"/>
</dbReference>
<dbReference type="AlphaFoldDB" id="A0A3Q2YVV2"/>
<reference evidence="9" key="1">
    <citation type="submission" date="2025-08" db="UniProtKB">
        <authorList>
            <consortium name="Ensembl"/>
        </authorList>
    </citation>
    <scope>IDENTIFICATION</scope>
</reference>
<dbReference type="PANTHER" id="PTHR23037">
    <property type="entry name" value="CYTOKINE RECEPTOR"/>
    <property type="match status" value="1"/>
</dbReference>
<keyword evidence="6" id="KW-0675">Receptor</keyword>
<keyword evidence="4" id="KW-1133">Transmembrane helix</keyword>
<accession>A0A3Q2YVV2</accession>
<dbReference type="InterPro" id="IPR013783">
    <property type="entry name" value="Ig-like_fold"/>
</dbReference>
<keyword evidence="7" id="KW-0325">Glycoprotein</keyword>
<evidence type="ECO:0000256" key="6">
    <source>
        <dbReference type="ARBA" id="ARBA00023170"/>
    </source>
</evidence>
<evidence type="ECO:0000313" key="10">
    <source>
        <dbReference type="Proteomes" id="UP000264820"/>
    </source>
</evidence>
<dbReference type="PANTHER" id="PTHR23037:SF45">
    <property type="entry name" value="INTERLEUKIN 13 RECEPTOR SUBUNIT ALPHA 2"/>
    <property type="match status" value="1"/>
</dbReference>
<dbReference type="InterPro" id="IPR036116">
    <property type="entry name" value="FN3_sf"/>
</dbReference>
<dbReference type="GO" id="GO:0009897">
    <property type="term" value="C:external side of plasma membrane"/>
    <property type="evidence" value="ECO:0007669"/>
    <property type="project" value="TreeGrafter"/>
</dbReference>
<evidence type="ECO:0000256" key="4">
    <source>
        <dbReference type="ARBA" id="ARBA00022989"/>
    </source>
</evidence>
<keyword evidence="10" id="KW-1185">Reference proteome</keyword>
<keyword evidence="3" id="KW-0732">Signal</keyword>
<evidence type="ECO:0000256" key="2">
    <source>
        <dbReference type="ARBA" id="ARBA00022692"/>
    </source>
</evidence>
<dbReference type="InterPro" id="IPR015321">
    <property type="entry name" value="TypeI_recpt_CBD"/>
</dbReference>
<dbReference type="SUPFAM" id="SSF49265">
    <property type="entry name" value="Fibronectin type III"/>
    <property type="match status" value="2"/>
</dbReference>
<protein>
    <submittedName>
        <fullName evidence="9">Interleukin 13 receptor, alpha 2</fullName>
    </submittedName>
</protein>
<evidence type="ECO:0000256" key="3">
    <source>
        <dbReference type="ARBA" id="ARBA00022729"/>
    </source>
</evidence>
<keyword evidence="2" id="KW-0812">Transmembrane</keyword>
<dbReference type="Pfam" id="PF09240">
    <property type="entry name" value="IL6Ra-bind"/>
    <property type="match status" value="1"/>
</dbReference>
<evidence type="ECO:0000256" key="5">
    <source>
        <dbReference type="ARBA" id="ARBA00023136"/>
    </source>
</evidence>
<feature type="domain" description="Type I cytokine receptor cytokine-binding" evidence="8">
    <location>
        <begin position="144"/>
        <end position="235"/>
    </location>
</feature>
<keyword evidence="5" id="KW-0472">Membrane</keyword>
<dbReference type="GO" id="GO:0004896">
    <property type="term" value="F:cytokine receptor activity"/>
    <property type="evidence" value="ECO:0007669"/>
    <property type="project" value="TreeGrafter"/>
</dbReference>
<evidence type="ECO:0000256" key="1">
    <source>
        <dbReference type="ARBA" id="ARBA00004479"/>
    </source>
</evidence>
<name>A0A3Q2YVV2_HIPCM</name>
<organism evidence="9 10">
    <name type="scientific">Hippocampus comes</name>
    <name type="common">Tiger tail seahorse</name>
    <dbReference type="NCBI Taxonomy" id="109280"/>
    <lineage>
        <taxon>Eukaryota</taxon>
        <taxon>Metazoa</taxon>
        <taxon>Chordata</taxon>
        <taxon>Craniata</taxon>
        <taxon>Vertebrata</taxon>
        <taxon>Euteleostomi</taxon>
        <taxon>Actinopterygii</taxon>
        <taxon>Neopterygii</taxon>
        <taxon>Teleostei</taxon>
        <taxon>Neoteleostei</taxon>
        <taxon>Acanthomorphata</taxon>
        <taxon>Syngnathiaria</taxon>
        <taxon>Syngnathiformes</taxon>
        <taxon>Syngnathoidei</taxon>
        <taxon>Syngnathidae</taxon>
        <taxon>Hippocampus</taxon>
    </lineage>
</organism>
<evidence type="ECO:0000256" key="7">
    <source>
        <dbReference type="ARBA" id="ARBA00023180"/>
    </source>
</evidence>
<dbReference type="Ensembl" id="ENSHCOT00000012984.1">
    <property type="protein sequence ID" value="ENSHCOP00000017762.1"/>
    <property type="gene ID" value="ENSHCOG00000001808.1"/>
</dbReference>
<evidence type="ECO:0000259" key="8">
    <source>
        <dbReference type="Pfam" id="PF09240"/>
    </source>
</evidence>